<dbReference type="InterPro" id="IPR012981">
    <property type="entry name" value="PIH1_N"/>
</dbReference>
<organism evidence="7 8">
    <name type="scientific">Pygocentrus nattereri</name>
    <name type="common">Red-bellied piranha</name>
    <dbReference type="NCBI Taxonomy" id="42514"/>
    <lineage>
        <taxon>Eukaryota</taxon>
        <taxon>Metazoa</taxon>
        <taxon>Chordata</taxon>
        <taxon>Craniata</taxon>
        <taxon>Vertebrata</taxon>
        <taxon>Euteleostomi</taxon>
        <taxon>Actinopterygii</taxon>
        <taxon>Neopterygii</taxon>
        <taxon>Teleostei</taxon>
        <taxon>Ostariophysi</taxon>
        <taxon>Characiformes</taxon>
        <taxon>Characoidei</taxon>
        <taxon>Pygocentrus</taxon>
    </lineage>
</organism>
<feature type="compositionally biased region" description="Basic and acidic residues" evidence="4">
    <location>
        <begin position="369"/>
        <end position="381"/>
    </location>
</feature>
<dbReference type="GeneTree" id="ENSGT00510000048466"/>
<feature type="compositionally biased region" description="Basic and acidic residues" evidence="4">
    <location>
        <begin position="223"/>
        <end position="233"/>
    </location>
</feature>
<dbReference type="InterPro" id="IPR041442">
    <property type="entry name" value="PIH1D1/2/3_CS-like"/>
</dbReference>
<dbReference type="Proteomes" id="UP001501920">
    <property type="component" value="Chromosome 10"/>
</dbReference>
<dbReference type="Ensembl" id="ENSPNAT00000076153.1">
    <property type="protein sequence ID" value="ENSPNAP00000052514.1"/>
    <property type="gene ID" value="ENSPNAG00000036410.1"/>
</dbReference>
<reference evidence="7" key="3">
    <citation type="submission" date="2025-09" db="UniProtKB">
        <authorList>
            <consortium name="Ensembl"/>
        </authorList>
    </citation>
    <scope>IDENTIFICATION</scope>
</reference>
<dbReference type="CDD" id="cd00298">
    <property type="entry name" value="ACD_sHsps_p23-like"/>
    <property type="match status" value="1"/>
</dbReference>
<sequence>MDSGTKLEELQLTTDEIQRLSKALKDEKFRQMLHEYAEEISKPENKKKYEEEITKLEQERGMNVQFVHPKPHHVLKTSVNGKEKCFINICSNDLIGKPTCETGRGNDGRVGQHWSLPYSLAPGRSEGDAKGNKCTIYDVVFHPDTLYIAGKNARFMKLVNSTAIQGVEDAFKVKLDKLNAKALKIQYKGVPHPAIIRKPIPGHPGKDQASPDEKLLHIRSTDTAPNEKADAQDHQSPINESSPAPRHPTKPHYSVKYRSVVDLQDYRCSRDSAPGPRPKEIIVTIELPLIKSAGDIDLNVTERSLVLESPKPAYKLELQLSYPVDDDKGDAKFNKAKKQLTITLPVLPAKESAVVHPEGTQLVSEEEERDGRDSADRANGEVCEAKDVASVDKDEDNDTWLSDSCCNAQCLRDIPVQDHESGLQLTVDRAESKIDCLESLCEPSQSSKAVDALSMCEEANAEACISEKNSTDETEDCLLPGPDFCTSNMSSKHHSTEHTGSCSLGEEVRDVMFAKYEILFVISKNTVKRKIQYCVKVRYHLLFITFSNKMAIRCKFNFFFFLRRLDTK</sequence>
<dbReference type="HAMAP" id="MF_03069">
    <property type="entry name" value="Kintoun"/>
    <property type="match status" value="1"/>
</dbReference>
<dbReference type="Gene3D" id="2.60.40.790">
    <property type="match status" value="1"/>
</dbReference>
<evidence type="ECO:0000259" key="5">
    <source>
        <dbReference type="Pfam" id="PF08190"/>
    </source>
</evidence>
<feature type="region of interest" description="Disordered" evidence="4">
    <location>
        <begin position="353"/>
        <end position="381"/>
    </location>
</feature>
<accession>A0AAR2JQQ8</accession>
<evidence type="ECO:0000313" key="7">
    <source>
        <dbReference type="Ensembl" id="ENSPNAP00000052514.1"/>
    </source>
</evidence>
<name>A0AAR2JQQ8_PYGNA</name>
<keyword evidence="1 3" id="KW-0963">Cytoplasm</keyword>
<dbReference type="InterPro" id="IPR034727">
    <property type="entry name" value="Kintoun"/>
</dbReference>
<gene>
    <name evidence="3 7" type="primary">DNAAF2</name>
    <name evidence="3" type="synonym">KTU</name>
</gene>
<protein>
    <recommendedName>
        <fullName evidence="3">Protein kintoun</fullName>
    </recommendedName>
    <alternativeName>
        <fullName evidence="3">Dynein assembly factor 2, axonemal</fullName>
    </alternativeName>
</protein>
<feature type="region of interest" description="Disordered" evidence="4">
    <location>
        <begin position="223"/>
        <end position="255"/>
    </location>
</feature>
<evidence type="ECO:0000256" key="4">
    <source>
        <dbReference type="SAM" id="MobiDB-lite"/>
    </source>
</evidence>
<proteinExistence type="inferred from homology"/>
<dbReference type="GO" id="GO:0003351">
    <property type="term" value="P:epithelial cilium movement involved in extracellular fluid movement"/>
    <property type="evidence" value="ECO:0007669"/>
    <property type="project" value="TreeGrafter"/>
</dbReference>
<comment type="subcellular location">
    <subcellularLocation>
        <location evidence="3">Cytoplasm</location>
    </subcellularLocation>
    <subcellularLocation>
        <location evidence="2">Dynein axonemal particle</location>
    </subcellularLocation>
    <text evidence="3">Localizes in the apical cytoplasm around the gamma-tubulin-positive pericentriolar region, not in the cilia.</text>
</comment>
<dbReference type="PANTHER" id="PTHR22997:SF3">
    <property type="entry name" value="PROTEIN KINTOUN"/>
    <property type="match status" value="1"/>
</dbReference>
<keyword evidence="8" id="KW-1185">Reference proteome</keyword>
<dbReference type="AlphaFoldDB" id="A0AAR2JQQ8"/>
<feature type="domain" description="PIH1D1/2/3 CS-like" evidence="6">
    <location>
        <begin position="248"/>
        <end position="347"/>
    </location>
</feature>
<dbReference type="GO" id="GO:0120293">
    <property type="term" value="C:dynein axonemal particle"/>
    <property type="evidence" value="ECO:0007669"/>
    <property type="project" value="UniProtKB-SubCell"/>
</dbReference>
<evidence type="ECO:0000313" key="8">
    <source>
        <dbReference type="Proteomes" id="UP001501920"/>
    </source>
</evidence>
<dbReference type="InterPro" id="IPR050734">
    <property type="entry name" value="PIH1/Kintoun_subfamily"/>
</dbReference>
<dbReference type="GO" id="GO:0005576">
    <property type="term" value="C:extracellular region"/>
    <property type="evidence" value="ECO:0007669"/>
    <property type="project" value="GOC"/>
</dbReference>
<comment type="similarity">
    <text evidence="3">Belongs to the PIH1 family. Kintoun subfamily.</text>
</comment>
<dbReference type="InterPro" id="IPR008978">
    <property type="entry name" value="HSP20-like_chaperone"/>
</dbReference>
<reference evidence="7" key="2">
    <citation type="submission" date="2025-08" db="UniProtKB">
        <authorList>
            <consortium name="Ensembl"/>
        </authorList>
    </citation>
    <scope>IDENTIFICATION</scope>
</reference>
<dbReference type="Pfam" id="PF18201">
    <property type="entry name" value="PIH1_CS"/>
    <property type="match status" value="1"/>
</dbReference>
<feature type="domain" description="PIH1 N-terminal" evidence="5">
    <location>
        <begin position="40"/>
        <end position="202"/>
    </location>
</feature>
<evidence type="ECO:0000256" key="2">
    <source>
        <dbReference type="ARBA" id="ARBA00024190"/>
    </source>
</evidence>
<reference evidence="7 8" key="1">
    <citation type="submission" date="2020-10" db="EMBL/GenBank/DDBJ databases">
        <title>Pygocentrus nattereri (red-bellied piranha) genome, fPygNat1, primary haplotype.</title>
        <authorList>
            <person name="Myers G."/>
            <person name="Meyer A."/>
            <person name="Karagic N."/>
            <person name="Pippel M."/>
            <person name="Winkler S."/>
            <person name="Tracey A."/>
            <person name="Wood J."/>
            <person name="Formenti G."/>
            <person name="Howe K."/>
            <person name="Fedrigo O."/>
            <person name="Jarvis E.D."/>
        </authorList>
    </citation>
    <scope>NUCLEOTIDE SEQUENCE [LARGE SCALE GENOMIC DNA]</scope>
</reference>
<dbReference type="GO" id="GO:0060285">
    <property type="term" value="P:cilium-dependent cell motility"/>
    <property type="evidence" value="ECO:0007669"/>
    <property type="project" value="UniProtKB-UniRule"/>
</dbReference>
<comment type="function">
    <text evidence="3">Required for cytoplasmic pre-assembly of axonemal dyneins, thereby playing a central role in motility in cilia and flagella. Involved in pre-assembly of dynein arm complexes in the cytoplasm before intraflagellar transport loads them for the ciliary compartment.</text>
</comment>
<dbReference type="Pfam" id="PF08190">
    <property type="entry name" value="PIH1"/>
    <property type="match status" value="1"/>
</dbReference>
<dbReference type="PANTHER" id="PTHR22997">
    <property type="entry name" value="PIH1 DOMAIN-CONTAINING PROTEIN 1"/>
    <property type="match status" value="1"/>
</dbReference>
<dbReference type="GO" id="GO:0070286">
    <property type="term" value="P:axonemal dynein complex assembly"/>
    <property type="evidence" value="ECO:0007669"/>
    <property type="project" value="UniProtKB-UniRule"/>
</dbReference>
<evidence type="ECO:0000256" key="1">
    <source>
        <dbReference type="ARBA" id="ARBA00022490"/>
    </source>
</evidence>
<evidence type="ECO:0000256" key="3">
    <source>
        <dbReference type="HAMAP-Rule" id="MF_03069"/>
    </source>
</evidence>
<evidence type="ECO:0000259" key="6">
    <source>
        <dbReference type="Pfam" id="PF18201"/>
    </source>
</evidence>